<dbReference type="EMBL" id="CM047587">
    <property type="protein sequence ID" value="KAI9908324.1"/>
    <property type="molecule type" value="Genomic_DNA"/>
</dbReference>
<protein>
    <submittedName>
        <fullName evidence="1">Uncharacterized protein</fullName>
    </submittedName>
</protein>
<accession>A0ACC0VPC7</accession>
<name>A0ACC0VPC7_9STRA</name>
<reference evidence="1 2" key="1">
    <citation type="journal article" date="2022" name="bioRxiv">
        <title>The genome of the oomycete Peronosclerospora sorghi, a cosmopolitan pathogen of maize and sorghum, is inflated with dispersed pseudogenes.</title>
        <authorList>
            <person name="Fletcher K."/>
            <person name="Martin F."/>
            <person name="Isakeit T."/>
            <person name="Cavanaugh K."/>
            <person name="Magill C."/>
            <person name="Michelmore R."/>
        </authorList>
    </citation>
    <scope>NUCLEOTIDE SEQUENCE [LARGE SCALE GENOMIC DNA]</scope>
    <source>
        <strain evidence="1">P6</strain>
    </source>
</reference>
<keyword evidence="2" id="KW-1185">Reference proteome</keyword>
<organism evidence="1 2">
    <name type="scientific">Peronosclerospora sorghi</name>
    <dbReference type="NCBI Taxonomy" id="230839"/>
    <lineage>
        <taxon>Eukaryota</taxon>
        <taxon>Sar</taxon>
        <taxon>Stramenopiles</taxon>
        <taxon>Oomycota</taxon>
        <taxon>Peronosporomycetes</taxon>
        <taxon>Peronosporales</taxon>
        <taxon>Peronosporaceae</taxon>
        <taxon>Peronosclerospora</taxon>
    </lineage>
</organism>
<comment type="caution">
    <text evidence="1">The sequence shown here is derived from an EMBL/GenBank/DDBJ whole genome shotgun (WGS) entry which is preliminary data.</text>
</comment>
<gene>
    <name evidence="1" type="ORF">PsorP6_004216</name>
</gene>
<sequence>MTTRTRRLLLCQLHPRPSLHLQRSVIFSRMDAGEGEEPEEEFEAQFDPLNELDLEVYYDTLCRLKHRGDRCLLCLARLISR</sequence>
<evidence type="ECO:0000313" key="1">
    <source>
        <dbReference type="EMBL" id="KAI9908324.1"/>
    </source>
</evidence>
<proteinExistence type="predicted"/>
<dbReference type="Proteomes" id="UP001163321">
    <property type="component" value="Chromosome 8"/>
</dbReference>
<evidence type="ECO:0000313" key="2">
    <source>
        <dbReference type="Proteomes" id="UP001163321"/>
    </source>
</evidence>